<dbReference type="EMBL" id="JACVVK020000004">
    <property type="protein sequence ID" value="KAK7507417.1"/>
    <property type="molecule type" value="Genomic_DNA"/>
</dbReference>
<keyword evidence="2" id="KW-1185">Reference proteome</keyword>
<dbReference type="AlphaFoldDB" id="A0ABD0M7V3"/>
<proteinExistence type="predicted"/>
<sequence length="92" mass="10014">MLADDKALGGATNAQCKVKGQRQLCQDTRNLGRVLSSSFASLWRCVFVVFPWSSESKKIEGIRLGSRRQKRTRQAPVKGACSALIVSTVTAS</sequence>
<organism evidence="1 2">
    <name type="scientific">Batillaria attramentaria</name>
    <dbReference type="NCBI Taxonomy" id="370345"/>
    <lineage>
        <taxon>Eukaryota</taxon>
        <taxon>Metazoa</taxon>
        <taxon>Spiralia</taxon>
        <taxon>Lophotrochozoa</taxon>
        <taxon>Mollusca</taxon>
        <taxon>Gastropoda</taxon>
        <taxon>Caenogastropoda</taxon>
        <taxon>Sorbeoconcha</taxon>
        <taxon>Cerithioidea</taxon>
        <taxon>Batillariidae</taxon>
        <taxon>Batillaria</taxon>
    </lineage>
</organism>
<accession>A0ABD0M7V3</accession>
<dbReference type="Proteomes" id="UP001519460">
    <property type="component" value="Unassembled WGS sequence"/>
</dbReference>
<evidence type="ECO:0000313" key="1">
    <source>
        <dbReference type="EMBL" id="KAK7507417.1"/>
    </source>
</evidence>
<protein>
    <submittedName>
        <fullName evidence="1">Uncharacterized protein</fullName>
    </submittedName>
</protein>
<gene>
    <name evidence="1" type="ORF">BaRGS_00001352</name>
</gene>
<name>A0ABD0M7V3_9CAEN</name>
<evidence type="ECO:0000313" key="2">
    <source>
        <dbReference type="Proteomes" id="UP001519460"/>
    </source>
</evidence>
<reference evidence="1 2" key="1">
    <citation type="journal article" date="2023" name="Sci. Data">
        <title>Genome assembly of the Korean intertidal mud-creeper Batillaria attramentaria.</title>
        <authorList>
            <person name="Patra A.K."/>
            <person name="Ho P.T."/>
            <person name="Jun S."/>
            <person name="Lee S.J."/>
            <person name="Kim Y."/>
            <person name="Won Y.J."/>
        </authorList>
    </citation>
    <scope>NUCLEOTIDE SEQUENCE [LARGE SCALE GENOMIC DNA]</scope>
    <source>
        <strain evidence="1">Wonlab-2016</strain>
    </source>
</reference>
<comment type="caution">
    <text evidence="1">The sequence shown here is derived from an EMBL/GenBank/DDBJ whole genome shotgun (WGS) entry which is preliminary data.</text>
</comment>